<dbReference type="AlphaFoldDB" id="A0ABD1U0M4"/>
<dbReference type="EMBL" id="JBFOLK010000004">
    <property type="protein sequence ID" value="KAL2518180.1"/>
    <property type="molecule type" value="Genomic_DNA"/>
</dbReference>
<evidence type="ECO:0000256" key="1">
    <source>
        <dbReference type="SAM" id="MobiDB-lite"/>
    </source>
</evidence>
<keyword evidence="3" id="KW-1185">Reference proteome</keyword>
<dbReference type="Proteomes" id="UP001604336">
    <property type="component" value="Unassembled WGS sequence"/>
</dbReference>
<protein>
    <submittedName>
        <fullName evidence="2">Uncharacterized protein</fullName>
    </submittedName>
</protein>
<proteinExistence type="predicted"/>
<feature type="region of interest" description="Disordered" evidence="1">
    <location>
        <begin position="28"/>
        <end position="51"/>
    </location>
</feature>
<evidence type="ECO:0000313" key="3">
    <source>
        <dbReference type="Proteomes" id="UP001604336"/>
    </source>
</evidence>
<comment type="caution">
    <text evidence="2">The sequence shown here is derived from an EMBL/GenBank/DDBJ whole genome shotgun (WGS) entry which is preliminary data.</text>
</comment>
<reference evidence="3" key="1">
    <citation type="submission" date="2024-07" db="EMBL/GenBank/DDBJ databases">
        <title>Two chromosome-level genome assemblies of Korean endemic species Abeliophyllum distichum and Forsythia ovata (Oleaceae).</title>
        <authorList>
            <person name="Jang H."/>
        </authorList>
    </citation>
    <scope>NUCLEOTIDE SEQUENCE [LARGE SCALE GENOMIC DNA]</scope>
</reference>
<organism evidence="2 3">
    <name type="scientific">Abeliophyllum distichum</name>
    <dbReference type="NCBI Taxonomy" id="126358"/>
    <lineage>
        <taxon>Eukaryota</taxon>
        <taxon>Viridiplantae</taxon>
        <taxon>Streptophyta</taxon>
        <taxon>Embryophyta</taxon>
        <taxon>Tracheophyta</taxon>
        <taxon>Spermatophyta</taxon>
        <taxon>Magnoliopsida</taxon>
        <taxon>eudicotyledons</taxon>
        <taxon>Gunneridae</taxon>
        <taxon>Pentapetalae</taxon>
        <taxon>asterids</taxon>
        <taxon>lamiids</taxon>
        <taxon>Lamiales</taxon>
        <taxon>Oleaceae</taxon>
        <taxon>Forsythieae</taxon>
        <taxon>Abeliophyllum</taxon>
    </lineage>
</organism>
<accession>A0ABD1U0M4</accession>
<gene>
    <name evidence="2" type="ORF">Adt_14427</name>
</gene>
<evidence type="ECO:0000313" key="2">
    <source>
        <dbReference type="EMBL" id="KAL2518180.1"/>
    </source>
</evidence>
<name>A0ABD1U0M4_9LAMI</name>
<sequence>MGHIIDHCRVEAPPVNTVVTQASKPFVTSAPKPTVASTSKPDVVPATNPCLSSNENVEASIPSDTASSIQLEVHLPGIFCRNSSDDLVGLDERQEADGFTAVHRKKNLKVPRSIKRLTRS</sequence>